<name>A0A846TAW8_9BACI</name>
<dbReference type="EMBL" id="JAAVUM010000007">
    <property type="protein sequence ID" value="NKE06158.1"/>
    <property type="molecule type" value="Genomic_DNA"/>
</dbReference>
<comment type="caution">
    <text evidence="1">The sequence shown here is derived from an EMBL/GenBank/DDBJ whole genome shotgun (WGS) entry which is preliminary data.</text>
</comment>
<proteinExistence type="predicted"/>
<evidence type="ECO:0000313" key="2">
    <source>
        <dbReference type="Proteomes" id="UP000587942"/>
    </source>
</evidence>
<organism evidence="1 2">
    <name type="scientific">Mesobacillus selenatarsenatis</name>
    <dbReference type="NCBI Taxonomy" id="388741"/>
    <lineage>
        <taxon>Bacteria</taxon>
        <taxon>Bacillati</taxon>
        <taxon>Bacillota</taxon>
        <taxon>Bacilli</taxon>
        <taxon>Bacillales</taxon>
        <taxon>Bacillaceae</taxon>
        <taxon>Mesobacillus</taxon>
    </lineage>
</organism>
<dbReference type="RefSeq" id="WP_167832590.1">
    <property type="nucleotide sequence ID" value="NZ_JAAVUM010000007.1"/>
</dbReference>
<reference evidence="1 2" key="1">
    <citation type="submission" date="2020-03" db="EMBL/GenBank/DDBJ databases">
        <authorList>
            <person name="Sun Q."/>
        </authorList>
    </citation>
    <scope>NUCLEOTIDE SEQUENCE [LARGE SCALE GENOMIC DNA]</scope>
    <source>
        <strain evidence="1 2">KACC 21451</strain>
    </source>
</reference>
<sequence>MWNWVWLLLLPIIILLLIEEVSQFIWRSYLKEPQDRKERFFSRTLESFKKIMEKYRKDPSH</sequence>
<protein>
    <submittedName>
        <fullName evidence="1">Uncharacterized protein</fullName>
    </submittedName>
</protein>
<evidence type="ECO:0000313" key="1">
    <source>
        <dbReference type="EMBL" id="NKE06158.1"/>
    </source>
</evidence>
<gene>
    <name evidence="1" type="ORF">GWK17_11870</name>
</gene>
<accession>A0A846TAW8</accession>
<dbReference type="Proteomes" id="UP000587942">
    <property type="component" value="Unassembled WGS sequence"/>
</dbReference>
<dbReference type="AlphaFoldDB" id="A0A846TAW8"/>